<comment type="caution">
    <text evidence="9">The sequence shown here is derived from an EMBL/GenBank/DDBJ whole genome shotgun (WGS) entry which is preliminary data.</text>
</comment>
<keyword evidence="7" id="KW-0449">Lipoprotein</keyword>
<proteinExistence type="inferred from homology"/>
<dbReference type="Pfam" id="PF15250">
    <property type="entry name" value="Raftlin"/>
    <property type="match status" value="1"/>
</dbReference>
<evidence type="ECO:0000313" key="9">
    <source>
        <dbReference type="EMBL" id="CAH1777048.1"/>
    </source>
</evidence>
<evidence type="ECO:0000256" key="2">
    <source>
        <dbReference type="ARBA" id="ARBA00006390"/>
    </source>
</evidence>
<protein>
    <submittedName>
        <fullName evidence="9">Uncharacterized protein</fullName>
    </submittedName>
</protein>
<keyword evidence="5" id="KW-0472">Membrane</keyword>
<dbReference type="OrthoDB" id="5970923at2759"/>
<evidence type="ECO:0000256" key="7">
    <source>
        <dbReference type="ARBA" id="ARBA00023288"/>
    </source>
</evidence>
<evidence type="ECO:0000256" key="4">
    <source>
        <dbReference type="ARBA" id="ARBA00022707"/>
    </source>
</evidence>
<reference evidence="9" key="1">
    <citation type="submission" date="2022-03" db="EMBL/GenBank/DDBJ databases">
        <authorList>
            <person name="Martin C."/>
        </authorList>
    </citation>
    <scope>NUCLEOTIDE SEQUENCE</scope>
</reference>
<accession>A0A8S4N8I5</accession>
<keyword evidence="4" id="KW-0519">Myristate</keyword>
<name>A0A8S4N8I5_OWEFU</name>
<comment type="similarity">
    <text evidence="2">Belongs to the raftlin family.</text>
</comment>
<dbReference type="GO" id="GO:0005886">
    <property type="term" value="C:plasma membrane"/>
    <property type="evidence" value="ECO:0007669"/>
    <property type="project" value="UniProtKB-SubCell"/>
</dbReference>
<evidence type="ECO:0000256" key="8">
    <source>
        <dbReference type="SAM" id="MobiDB-lite"/>
    </source>
</evidence>
<evidence type="ECO:0000313" key="10">
    <source>
        <dbReference type="Proteomes" id="UP000749559"/>
    </source>
</evidence>
<organism evidence="9 10">
    <name type="scientific">Owenia fusiformis</name>
    <name type="common">Polychaete worm</name>
    <dbReference type="NCBI Taxonomy" id="6347"/>
    <lineage>
        <taxon>Eukaryota</taxon>
        <taxon>Metazoa</taxon>
        <taxon>Spiralia</taxon>
        <taxon>Lophotrochozoa</taxon>
        <taxon>Annelida</taxon>
        <taxon>Polychaeta</taxon>
        <taxon>Sedentaria</taxon>
        <taxon>Canalipalpata</taxon>
        <taxon>Sabellida</taxon>
        <taxon>Oweniida</taxon>
        <taxon>Oweniidae</taxon>
        <taxon>Owenia</taxon>
    </lineage>
</organism>
<dbReference type="InterPro" id="IPR028169">
    <property type="entry name" value="Raftlin"/>
</dbReference>
<comment type="subcellular location">
    <subcellularLocation>
        <location evidence="1">Cell membrane</location>
        <topology evidence="1">Lipid-anchor</topology>
    </subcellularLocation>
</comment>
<keyword evidence="6" id="KW-0564">Palmitate</keyword>
<evidence type="ECO:0000256" key="1">
    <source>
        <dbReference type="ARBA" id="ARBA00004193"/>
    </source>
</evidence>
<keyword evidence="3" id="KW-1003">Cell membrane</keyword>
<dbReference type="AlphaFoldDB" id="A0A8S4N8I5"/>
<feature type="non-terminal residue" evidence="9">
    <location>
        <position position="1"/>
    </location>
</feature>
<evidence type="ECO:0000256" key="6">
    <source>
        <dbReference type="ARBA" id="ARBA00023139"/>
    </source>
</evidence>
<evidence type="ECO:0000256" key="3">
    <source>
        <dbReference type="ARBA" id="ARBA00022475"/>
    </source>
</evidence>
<dbReference type="Proteomes" id="UP000749559">
    <property type="component" value="Unassembled WGS sequence"/>
</dbReference>
<keyword evidence="10" id="KW-1185">Reference proteome</keyword>
<feature type="region of interest" description="Disordered" evidence="8">
    <location>
        <begin position="408"/>
        <end position="442"/>
    </location>
</feature>
<evidence type="ECO:0000256" key="5">
    <source>
        <dbReference type="ARBA" id="ARBA00023136"/>
    </source>
</evidence>
<gene>
    <name evidence="9" type="ORF">OFUS_LOCUS4159</name>
</gene>
<sequence length="442" mass="48956">FMTENRKREVYTKKTNISTPLVALTLQVTMGAASSKQSGPKPRKLTKEERTAAQLQSLIPVDPVPYRGPQLQYCLIDVPVKMKAHMQFGFGGQQLTSDIDQYYATIVQPYNDGYVMTQFMKIPGQMNRGGMISMSVTFPYQAIHTRPINVAPSPERWQLRVEKSVIELQVFRYGLISGGGSSAANTSHIHDKIHEMTQAGGRLICVEMTGAQQGPNMSQAMSGYGGAFGVDMMFNMPLHPNPKLYSYQAANVPVPYTVQAGFSMPSFQCNIDWNAQFGSWLNQGWKLIEIFLDNSQSQQRTGLMSAGGTLNSIWWFEKENSRLNDTTPLYQGAIIPYAHEISAGFGSVNAKSSWTPIIQEMGNKGWELATILPTPTMSRNGMTSFSMHLLMFFQRPIIYEAQGYTAPPAEAMSAPPPPSYNAVVDQKPTNTAEKSESSGVLR</sequence>
<dbReference type="EMBL" id="CAIIXF020000002">
    <property type="protein sequence ID" value="CAH1777048.1"/>
    <property type="molecule type" value="Genomic_DNA"/>
</dbReference>